<reference evidence="1 2" key="1">
    <citation type="submission" date="2017-06" db="EMBL/GenBank/DDBJ databases">
        <authorList>
            <person name="Kim H.J."/>
            <person name="Triplett B.A."/>
        </authorList>
    </citation>
    <scope>NUCLEOTIDE SEQUENCE [LARGE SCALE GENOMIC DNA]</scope>
    <source>
        <strain evidence="1 2">CGMCC 4.2132</strain>
    </source>
</reference>
<dbReference type="AlphaFoldDB" id="A0A239JCT6"/>
<gene>
    <name evidence="1" type="ORF">SAMN05216276_102279</name>
</gene>
<sequence length="341" mass="36844">MGRTLVTLRRIASERLPSAFRERFRERFCETEGRERAFTRAARMASIRSAVAVRRGGGEGASVTYAGVLDGGTLNLQVRLPSRAGHAPVRAVRLVAGRGRRRWRGDLDLDGDLAGGAIRLSEDGGPLSRLGTGLWRTRIELTLADGSGLEVPLLGPVANVLPAGPTVAASLCPRTGTVYTVDAGLTGHVTISASRPAPQAHVTGVIADWDRVVVEGRFGGTVRTAGAEVLMRRLEGRLEGRGGREVCHRLPVTTDGALFRFEVPGGSLAGAETTWVFEFVSPWTGTLKVGRFLDDFRHPHRVVHHERRPLATSERSLLYVRPGYSPAGRLQLSCSHSEELP</sequence>
<name>A0A239JCT6_9ACTN</name>
<dbReference type="Proteomes" id="UP000198282">
    <property type="component" value="Unassembled WGS sequence"/>
</dbReference>
<protein>
    <submittedName>
        <fullName evidence="1">Uncharacterized protein</fullName>
    </submittedName>
</protein>
<keyword evidence="2" id="KW-1185">Reference proteome</keyword>
<organism evidence="1 2">
    <name type="scientific">Streptosporangium subroseum</name>
    <dbReference type="NCBI Taxonomy" id="106412"/>
    <lineage>
        <taxon>Bacteria</taxon>
        <taxon>Bacillati</taxon>
        <taxon>Actinomycetota</taxon>
        <taxon>Actinomycetes</taxon>
        <taxon>Streptosporangiales</taxon>
        <taxon>Streptosporangiaceae</taxon>
        <taxon>Streptosporangium</taxon>
    </lineage>
</organism>
<dbReference type="EMBL" id="FZOD01000022">
    <property type="protein sequence ID" value="SNT03856.1"/>
    <property type="molecule type" value="Genomic_DNA"/>
</dbReference>
<dbReference type="RefSeq" id="WP_089209342.1">
    <property type="nucleotide sequence ID" value="NZ_FZOD01000022.1"/>
</dbReference>
<accession>A0A239JCT6</accession>
<evidence type="ECO:0000313" key="2">
    <source>
        <dbReference type="Proteomes" id="UP000198282"/>
    </source>
</evidence>
<evidence type="ECO:0000313" key="1">
    <source>
        <dbReference type="EMBL" id="SNT03856.1"/>
    </source>
</evidence>
<proteinExistence type="predicted"/>